<evidence type="ECO:0000313" key="3">
    <source>
        <dbReference type="EMBL" id="CAE2330797.1"/>
    </source>
</evidence>
<dbReference type="GO" id="GO:0005634">
    <property type="term" value="C:nucleus"/>
    <property type="evidence" value="ECO:0007669"/>
    <property type="project" value="TreeGrafter"/>
</dbReference>
<dbReference type="AlphaFoldDB" id="A0A7S4PD07"/>
<dbReference type="SUPFAM" id="SSF56112">
    <property type="entry name" value="Protein kinase-like (PK-like)"/>
    <property type="match status" value="1"/>
</dbReference>
<dbReference type="PROSITE" id="PS00107">
    <property type="entry name" value="PROTEIN_KINASE_ATP"/>
    <property type="match status" value="1"/>
</dbReference>
<dbReference type="PANTHER" id="PTHR44167">
    <property type="entry name" value="OVARIAN-SPECIFIC SERINE/THREONINE-PROTEIN KINASE LOK-RELATED"/>
    <property type="match status" value="1"/>
</dbReference>
<keyword evidence="1" id="KW-0547">Nucleotide-binding</keyword>
<dbReference type="InterPro" id="IPR000719">
    <property type="entry name" value="Prot_kinase_dom"/>
</dbReference>
<dbReference type="SMART" id="SM00220">
    <property type="entry name" value="S_TKc"/>
    <property type="match status" value="1"/>
</dbReference>
<organism evidence="3">
    <name type="scientific">Paramoeba aestuarina</name>
    <dbReference type="NCBI Taxonomy" id="180227"/>
    <lineage>
        <taxon>Eukaryota</taxon>
        <taxon>Amoebozoa</taxon>
        <taxon>Discosea</taxon>
        <taxon>Flabellinia</taxon>
        <taxon>Dactylopodida</taxon>
        <taxon>Paramoebidae</taxon>
        <taxon>Paramoeba</taxon>
    </lineage>
</organism>
<gene>
    <name evidence="3" type="ORF">NAES01612_LOCUS22062</name>
</gene>
<evidence type="ECO:0000259" key="2">
    <source>
        <dbReference type="PROSITE" id="PS50011"/>
    </source>
</evidence>
<protein>
    <recommendedName>
        <fullName evidence="2">Protein kinase domain-containing protein</fullName>
    </recommendedName>
</protein>
<dbReference type="GO" id="GO:0044773">
    <property type="term" value="P:mitotic DNA damage checkpoint signaling"/>
    <property type="evidence" value="ECO:0007669"/>
    <property type="project" value="TreeGrafter"/>
</dbReference>
<dbReference type="PANTHER" id="PTHR44167:SF30">
    <property type="entry name" value="PHOSPHORYLASE KINASE"/>
    <property type="match status" value="1"/>
</dbReference>
<keyword evidence="1" id="KW-0067">ATP-binding</keyword>
<proteinExistence type="predicted"/>
<dbReference type="GO" id="GO:0004674">
    <property type="term" value="F:protein serine/threonine kinase activity"/>
    <property type="evidence" value="ECO:0007669"/>
    <property type="project" value="TreeGrafter"/>
</dbReference>
<dbReference type="Gene3D" id="1.10.510.10">
    <property type="entry name" value="Transferase(Phosphotransferase) domain 1"/>
    <property type="match status" value="1"/>
</dbReference>
<feature type="binding site" evidence="1">
    <location>
        <position position="243"/>
    </location>
    <ligand>
        <name>ATP</name>
        <dbReference type="ChEBI" id="CHEBI:30616"/>
    </ligand>
</feature>
<sequence>MKLQQNQIVRNVKQLQKPSGASSLSYAEVFKNHETSPPISFPKCSVEEKKRIECWKKMSNAVKDKVSEDDIQTEFLKMLREMKFKNLEFYDTHTNNNIAHPQKPDITGIVSGIALHTKSTVVLFELRASHRSVDGKMKGQLISAVNRVWDIAHQEIYGFALNGHEQSTFVYHKSEKGPEVGHDTYFESVLKLLEEWDKEIGERSSGFKPIVSGYTINYRLGSGKTSDVYCVSENRSNDILVLKVPKEDSNSQEVVCHEVEMMLDLNNKKYFFDNDHLAKIDQTVDVTVGDSCRVGFLSYPCGLDKKDGKLSLVSKDAIDLVKALQDLHNAGYFHRDVSPCNIGHYENEEGSRVVFLRDFGFAVTCAEAENQVYQGTMVTASKSVLESLKNSEEKPFAFTARDDFESLVKTLLIGINGHSPLIPEEASSAMQKAQAMLTYWENRDKDIQAFVDSLLQANFETSCRILLPSGEIPLFL</sequence>
<evidence type="ECO:0000256" key="1">
    <source>
        <dbReference type="PROSITE-ProRule" id="PRU10141"/>
    </source>
</evidence>
<dbReference type="GO" id="GO:0005524">
    <property type="term" value="F:ATP binding"/>
    <property type="evidence" value="ECO:0007669"/>
    <property type="project" value="UniProtKB-UniRule"/>
</dbReference>
<dbReference type="PROSITE" id="PS50011">
    <property type="entry name" value="PROTEIN_KINASE_DOM"/>
    <property type="match status" value="1"/>
</dbReference>
<feature type="domain" description="Protein kinase" evidence="2">
    <location>
        <begin position="214"/>
        <end position="476"/>
    </location>
</feature>
<dbReference type="EMBL" id="HBKR01033626">
    <property type="protein sequence ID" value="CAE2330797.1"/>
    <property type="molecule type" value="Transcribed_RNA"/>
</dbReference>
<reference evidence="3" key="1">
    <citation type="submission" date="2021-01" db="EMBL/GenBank/DDBJ databases">
        <authorList>
            <person name="Corre E."/>
            <person name="Pelletier E."/>
            <person name="Niang G."/>
            <person name="Scheremetjew M."/>
            <person name="Finn R."/>
            <person name="Kale V."/>
            <person name="Holt S."/>
            <person name="Cochrane G."/>
            <person name="Meng A."/>
            <person name="Brown T."/>
            <person name="Cohen L."/>
        </authorList>
    </citation>
    <scope>NUCLEOTIDE SEQUENCE</scope>
    <source>
        <strain evidence="3">SoJaBio B1-5/56/2</strain>
    </source>
</reference>
<dbReference type="InterPro" id="IPR011009">
    <property type="entry name" value="Kinase-like_dom_sf"/>
</dbReference>
<dbReference type="InterPro" id="IPR017441">
    <property type="entry name" value="Protein_kinase_ATP_BS"/>
</dbReference>
<accession>A0A7S4PD07</accession>
<dbReference type="Pfam" id="PF00069">
    <property type="entry name" value="Pkinase"/>
    <property type="match status" value="1"/>
</dbReference>
<name>A0A7S4PD07_9EUKA</name>